<keyword evidence="6" id="KW-0732">Signal</keyword>
<name>A0A2K1PXN6_9GAMM</name>
<dbReference type="PROSITE" id="PS51352">
    <property type="entry name" value="THIOREDOXIN_2"/>
    <property type="match status" value="1"/>
</dbReference>
<evidence type="ECO:0000313" key="9">
    <source>
        <dbReference type="Proteomes" id="UP000236220"/>
    </source>
</evidence>
<feature type="signal peptide" evidence="6">
    <location>
        <begin position="1"/>
        <end position="20"/>
    </location>
</feature>
<dbReference type="CDD" id="cd02966">
    <property type="entry name" value="TlpA_like_family"/>
    <property type="match status" value="1"/>
</dbReference>
<organism evidence="8 9">
    <name type="scientific">Solilutibacter silvestris</name>
    <dbReference type="NCBI Taxonomy" id="1645665"/>
    <lineage>
        <taxon>Bacteria</taxon>
        <taxon>Pseudomonadati</taxon>
        <taxon>Pseudomonadota</taxon>
        <taxon>Gammaproteobacteria</taxon>
        <taxon>Lysobacterales</taxon>
        <taxon>Lysobacteraceae</taxon>
        <taxon>Solilutibacter</taxon>
    </lineage>
</organism>
<dbReference type="Pfam" id="PF00578">
    <property type="entry name" value="AhpC-TSA"/>
    <property type="match status" value="1"/>
</dbReference>
<dbReference type="GO" id="GO:0016491">
    <property type="term" value="F:oxidoreductase activity"/>
    <property type="evidence" value="ECO:0007669"/>
    <property type="project" value="InterPro"/>
</dbReference>
<sequence>MNTMNHSPRLLALTLVIALAACKPHGEQTPPTAATPKPASTPATTPMPAATAGLADVGAQPKLRLPTVDGKTFDLAEQRGHWVVVNDWATWCGPCLKEMPELSALAAMREYIKVVGVANDDIEPAKLQEFLQQHPVVYPIVQVDPAAPPGDFSPPPTLPISWLIGPQGKVVKRFMGPVTAKDIEAAIAAAGGPAPN</sequence>
<protein>
    <submittedName>
        <fullName evidence="8">Redoxin</fullName>
    </submittedName>
</protein>
<dbReference type="InterPro" id="IPR013766">
    <property type="entry name" value="Thioredoxin_domain"/>
</dbReference>
<dbReference type="Gene3D" id="3.40.30.10">
    <property type="entry name" value="Glutaredoxin"/>
    <property type="match status" value="1"/>
</dbReference>
<keyword evidence="3" id="KW-1015">Disulfide bond</keyword>
<comment type="caution">
    <text evidence="8">The sequence shown here is derived from an EMBL/GenBank/DDBJ whole genome shotgun (WGS) entry which is preliminary data.</text>
</comment>
<dbReference type="GO" id="GO:0030313">
    <property type="term" value="C:cell envelope"/>
    <property type="evidence" value="ECO:0007669"/>
    <property type="project" value="UniProtKB-SubCell"/>
</dbReference>
<dbReference type="GO" id="GO:0016209">
    <property type="term" value="F:antioxidant activity"/>
    <property type="evidence" value="ECO:0007669"/>
    <property type="project" value="InterPro"/>
</dbReference>
<keyword evidence="2" id="KW-0201">Cytochrome c-type biogenesis</keyword>
<evidence type="ECO:0000256" key="2">
    <source>
        <dbReference type="ARBA" id="ARBA00022748"/>
    </source>
</evidence>
<evidence type="ECO:0000256" key="4">
    <source>
        <dbReference type="ARBA" id="ARBA00023284"/>
    </source>
</evidence>
<dbReference type="AlphaFoldDB" id="A0A2K1PXN6"/>
<evidence type="ECO:0000256" key="6">
    <source>
        <dbReference type="SAM" id="SignalP"/>
    </source>
</evidence>
<evidence type="ECO:0000313" key="8">
    <source>
        <dbReference type="EMBL" id="PNS07548.1"/>
    </source>
</evidence>
<reference evidence="8 9" key="1">
    <citation type="submission" date="2017-08" db="EMBL/GenBank/DDBJ databases">
        <title>Lysobacter sylvestris genome.</title>
        <authorList>
            <person name="Zhang D.-C."/>
            <person name="Albuquerque L."/>
            <person name="Franca L."/>
            <person name="Froufe H.J.C."/>
            <person name="Barroso C."/>
            <person name="Egas C."/>
            <person name="Da Costa M."/>
            <person name="Margesin R."/>
        </authorList>
    </citation>
    <scope>NUCLEOTIDE SEQUENCE [LARGE SCALE GENOMIC DNA]</scope>
    <source>
        <strain evidence="8 9">AM20-91</strain>
    </source>
</reference>
<proteinExistence type="predicted"/>
<dbReference type="InterPro" id="IPR036249">
    <property type="entry name" value="Thioredoxin-like_sf"/>
</dbReference>
<evidence type="ECO:0000256" key="3">
    <source>
        <dbReference type="ARBA" id="ARBA00023157"/>
    </source>
</evidence>
<dbReference type="InterPro" id="IPR000866">
    <property type="entry name" value="AhpC/TSA"/>
</dbReference>
<accession>A0A2K1PXN6</accession>
<dbReference type="EMBL" id="NPZB01000002">
    <property type="protein sequence ID" value="PNS07548.1"/>
    <property type="molecule type" value="Genomic_DNA"/>
</dbReference>
<keyword evidence="9" id="KW-1185">Reference proteome</keyword>
<dbReference type="PANTHER" id="PTHR42852:SF6">
    <property type="entry name" value="THIOL:DISULFIDE INTERCHANGE PROTEIN DSBE"/>
    <property type="match status" value="1"/>
</dbReference>
<evidence type="ECO:0000259" key="7">
    <source>
        <dbReference type="PROSITE" id="PS51352"/>
    </source>
</evidence>
<keyword evidence="4" id="KW-0676">Redox-active center</keyword>
<dbReference type="PANTHER" id="PTHR42852">
    <property type="entry name" value="THIOL:DISULFIDE INTERCHANGE PROTEIN DSBE"/>
    <property type="match status" value="1"/>
</dbReference>
<comment type="subcellular location">
    <subcellularLocation>
        <location evidence="1">Cell envelope</location>
    </subcellularLocation>
</comment>
<feature type="compositionally biased region" description="Low complexity" evidence="5">
    <location>
        <begin position="29"/>
        <end position="48"/>
    </location>
</feature>
<feature type="region of interest" description="Disordered" evidence="5">
    <location>
        <begin position="26"/>
        <end position="48"/>
    </location>
</feature>
<dbReference type="SUPFAM" id="SSF52833">
    <property type="entry name" value="Thioredoxin-like"/>
    <property type="match status" value="1"/>
</dbReference>
<gene>
    <name evidence="8" type="ORF">Lysil_1724</name>
</gene>
<dbReference type="InterPro" id="IPR050553">
    <property type="entry name" value="Thioredoxin_ResA/DsbE_sf"/>
</dbReference>
<evidence type="ECO:0000256" key="1">
    <source>
        <dbReference type="ARBA" id="ARBA00004196"/>
    </source>
</evidence>
<dbReference type="Proteomes" id="UP000236220">
    <property type="component" value="Unassembled WGS sequence"/>
</dbReference>
<feature type="domain" description="Thioredoxin" evidence="7">
    <location>
        <begin position="54"/>
        <end position="192"/>
    </location>
</feature>
<evidence type="ECO:0000256" key="5">
    <source>
        <dbReference type="SAM" id="MobiDB-lite"/>
    </source>
</evidence>
<feature type="chain" id="PRO_5014355378" evidence="6">
    <location>
        <begin position="21"/>
        <end position="196"/>
    </location>
</feature>
<dbReference type="GO" id="GO:0017004">
    <property type="term" value="P:cytochrome complex assembly"/>
    <property type="evidence" value="ECO:0007669"/>
    <property type="project" value="UniProtKB-KW"/>
</dbReference>